<proteinExistence type="predicted"/>
<dbReference type="Proteomes" id="UP000060699">
    <property type="component" value="Chromosome"/>
</dbReference>
<dbReference type="AlphaFoldDB" id="A0A0U3MQP6"/>
<dbReference type="EMBL" id="CP013729">
    <property type="protein sequence ID" value="ALV05251.1"/>
    <property type="molecule type" value="Genomic_DNA"/>
</dbReference>
<dbReference type="RefSeq" id="WP_058933757.1">
    <property type="nucleotide sequence ID" value="NZ_CP013729.1"/>
</dbReference>
<evidence type="ECO:0000313" key="1">
    <source>
        <dbReference type="EMBL" id="ALV05251.1"/>
    </source>
</evidence>
<evidence type="ECO:0000313" key="2">
    <source>
        <dbReference type="Proteomes" id="UP000060699"/>
    </source>
</evidence>
<dbReference type="STRING" id="76731.RD2015_755"/>
<dbReference type="OrthoDB" id="9151841at2"/>
<keyword evidence="2" id="KW-1185">Reference proteome</keyword>
<name>A0A0U3MQP6_9BURK</name>
<sequence length="169" mass="18379">MPHLAWTTLRPAGAIATALLVTALSTGCKPTKLNEEMVQDMINTGLNASANRNATVLCDQIAEDADIRLVVFKFSGSDIRTFSKAQWCDYLRESFAQSEGTGLSVSVHMNIQSMTIAPNGKTADFSADVVEEAGVGGRTLMRMNSKHTYTVELRKGKPVYTRLSARYTG</sequence>
<reference evidence="1 2" key="1">
    <citation type="submission" date="2015-12" db="EMBL/GenBank/DDBJ databases">
        <title>Complete genome of Roseateles depolymerans KCTC 42856.</title>
        <authorList>
            <person name="Kim K.M."/>
        </authorList>
    </citation>
    <scope>NUCLEOTIDE SEQUENCE [LARGE SCALE GENOMIC DNA]</scope>
    <source>
        <strain evidence="1 2">KCTC 42856</strain>
    </source>
</reference>
<accession>A0A0U3MQP6</accession>
<protein>
    <submittedName>
        <fullName evidence="1">Uncharacterized protein</fullName>
    </submittedName>
</protein>
<dbReference type="KEGG" id="rdp:RD2015_755"/>
<gene>
    <name evidence="1" type="ORF">RD2015_755</name>
</gene>
<organism evidence="1 2">
    <name type="scientific">Roseateles depolymerans</name>
    <dbReference type="NCBI Taxonomy" id="76731"/>
    <lineage>
        <taxon>Bacteria</taxon>
        <taxon>Pseudomonadati</taxon>
        <taxon>Pseudomonadota</taxon>
        <taxon>Betaproteobacteria</taxon>
        <taxon>Burkholderiales</taxon>
        <taxon>Sphaerotilaceae</taxon>
        <taxon>Roseateles</taxon>
    </lineage>
</organism>